<comment type="caution">
    <text evidence="1">The sequence shown here is derived from an EMBL/GenBank/DDBJ whole genome shotgun (WGS) entry which is preliminary data.</text>
</comment>
<gene>
    <name evidence="1" type="ORF">COCNU_02G010230</name>
</gene>
<keyword evidence="2" id="KW-1185">Reference proteome</keyword>
<dbReference type="EMBL" id="CM017873">
    <property type="protein sequence ID" value="KAG1331055.1"/>
    <property type="molecule type" value="Genomic_DNA"/>
</dbReference>
<evidence type="ECO:0000313" key="2">
    <source>
        <dbReference type="Proteomes" id="UP000797356"/>
    </source>
</evidence>
<proteinExistence type="predicted"/>
<organism evidence="1 2">
    <name type="scientific">Cocos nucifera</name>
    <name type="common">Coconut palm</name>
    <dbReference type="NCBI Taxonomy" id="13894"/>
    <lineage>
        <taxon>Eukaryota</taxon>
        <taxon>Viridiplantae</taxon>
        <taxon>Streptophyta</taxon>
        <taxon>Embryophyta</taxon>
        <taxon>Tracheophyta</taxon>
        <taxon>Spermatophyta</taxon>
        <taxon>Magnoliopsida</taxon>
        <taxon>Liliopsida</taxon>
        <taxon>Arecaceae</taxon>
        <taxon>Arecoideae</taxon>
        <taxon>Cocoseae</taxon>
        <taxon>Attaleinae</taxon>
        <taxon>Cocos</taxon>
    </lineage>
</organism>
<reference evidence="1" key="2">
    <citation type="submission" date="2019-07" db="EMBL/GenBank/DDBJ databases">
        <authorList>
            <person name="Yang Y."/>
            <person name="Bocs S."/>
            <person name="Baudouin L."/>
        </authorList>
    </citation>
    <scope>NUCLEOTIDE SEQUENCE</scope>
    <source>
        <tissue evidence="1">Spear leaf of Hainan Tall coconut</tissue>
    </source>
</reference>
<reference evidence="1" key="1">
    <citation type="journal article" date="2017" name="Gigascience">
        <title>The genome draft of coconut (Cocos nucifera).</title>
        <authorList>
            <person name="Xiao Y."/>
            <person name="Xu P."/>
            <person name="Fan H."/>
            <person name="Baudouin L."/>
            <person name="Xia W."/>
            <person name="Bocs S."/>
            <person name="Xu J."/>
            <person name="Li Q."/>
            <person name="Guo A."/>
            <person name="Zhou L."/>
            <person name="Li J."/>
            <person name="Wu Y."/>
            <person name="Ma Z."/>
            <person name="Armero A."/>
            <person name="Issali A.E."/>
            <person name="Liu N."/>
            <person name="Peng M."/>
            <person name="Yang Y."/>
        </authorList>
    </citation>
    <scope>NUCLEOTIDE SEQUENCE</scope>
    <source>
        <tissue evidence="1">Spear leaf of Hainan Tall coconut</tissue>
    </source>
</reference>
<dbReference type="Proteomes" id="UP000797356">
    <property type="component" value="Chromosome 2"/>
</dbReference>
<evidence type="ECO:0000313" key="1">
    <source>
        <dbReference type="EMBL" id="KAG1331055.1"/>
    </source>
</evidence>
<accession>A0A8K0MWQ5</accession>
<dbReference type="AlphaFoldDB" id="A0A8K0MWQ5"/>
<protein>
    <submittedName>
        <fullName evidence="1">Uncharacterized protein</fullName>
    </submittedName>
</protein>
<name>A0A8K0MWQ5_COCNU</name>
<dbReference type="OrthoDB" id="1928614at2759"/>
<sequence>MKGYLCLKDANKQLKEQIAKTIRCEVGTSAETTSMQVEISSSSTNLPPMIFSRLPLVVYVCPLRPSVSPDARPCHDDDSYSMFSGSGHDSICHPVLGFIPYRMRYLDPALNILSHL</sequence>